<dbReference type="PANTHER" id="PTHR42973:SF13">
    <property type="entry name" value="FAD-BINDING PCMH-TYPE DOMAIN-CONTAINING PROTEIN"/>
    <property type="match status" value="1"/>
</dbReference>
<dbReference type="GO" id="GO:0071949">
    <property type="term" value="F:FAD binding"/>
    <property type="evidence" value="ECO:0007669"/>
    <property type="project" value="InterPro"/>
</dbReference>
<keyword evidence="3" id="KW-0274">FAD</keyword>
<evidence type="ECO:0000313" key="6">
    <source>
        <dbReference type="EMBL" id="KIL59111.1"/>
    </source>
</evidence>
<dbReference type="Pfam" id="PF08031">
    <property type="entry name" value="BBE"/>
    <property type="match status" value="1"/>
</dbReference>
<dbReference type="Pfam" id="PF01565">
    <property type="entry name" value="FAD_binding_4"/>
    <property type="match status" value="1"/>
</dbReference>
<sequence length="465" mass="50539">MAFNFLYVCDAISSAISSQSQVFYFGSDSYLRDIDHWASSSTQLAACTVEPGTAEDVGKILQILGKYRTPFGVKSGGHTANPKFSSSAGVLIAMYRFKEVTYDQASQTANIGTGLIFDDVYSALAPYGVSVLGGRVTGIGVGGFVLGGGYSWKSNQYGLALDTVTAFELVKPDGEIVSVTESTEAELFFGLKGGYNNFGIVTRIQMRTFPQSSIWGGTITYFSLFIPQVSAAVTKFSTSNTDPKANIIATYMCIATEPLVSLMLYYDAPNPPKDIFRDFLILPPLSSDVGTRSISDFIQKSNSNSTANLRGIFHTVPLLQYSQNLVQVIENEAILSCSQLLSKTDAGVSYSIEPFLSSILSHNTSLSAYPPTREKTYLPLNIYFAWLLSSFDRDNFDAVKQSATRIRDVAVAEGQDLSNAPLYPNYAIFDTPLSQMYGGNVEKLNALKKRVDPSNVMGLAGGFKF</sequence>
<dbReference type="InterPro" id="IPR016166">
    <property type="entry name" value="FAD-bd_PCMH"/>
</dbReference>
<evidence type="ECO:0000313" key="7">
    <source>
        <dbReference type="Proteomes" id="UP000054549"/>
    </source>
</evidence>
<keyword evidence="7" id="KW-1185">Reference proteome</keyword>
<dbReference type="GO" id="GO:0016491">
    <property type="term" value="F:oxidoreductase activity"/>
    <property type="evidence" value="ECO:0007669"/>
    <property type="project" value="UniProtKB-KW"/>
</dbReference>
<dbReference type="InterPro" id="IPR016169">
    <property type="entry name" value="FAD-bd_PCMH_sub2"/>
</dbReference>
<evidence type="ECO:0000256" key="1">
    <source>
        <dbReference type="ARBA" id="ARBA00005466"/>
    </source>
</evidence>
<dbReference type="Proteomes" id="UP000054549">
    <property type="component" value="Unassembled WGS sequence"/>
</dbReference>
<evidence type="ECO:0000256" key="2">
    <source>
        <dbReference type="ARBA" id="ARBA00022630"/>
    </source>
</evidence>
<dbReference type="SUPFAM" id="SSF56176">
    <property type="entry name" value="FAD-binding/transporter-associated domain-like"/>
    <property type="match status" value="1"/>
</dbReference>
<dbReference type="HOGENOM" id="CLU_018354_1_0_1"/>
<feature type="domain" description="FAD-binding PCMH-type" evidence="5">
    <location>
        <begin position="41"/>
        <end position="211"/>
    </location>
</feature>
<dbReference type="STRING" id="946122.A0A0C2WQW0"/>
<evidence type="ECO:0000259" key="5">
    <source>
        <dbReference type="PROSITE" id="PS51387"/>
    </source>
</evidence>
<evidence type="ECO:0000256" key="3">
    <source>
        <dbReference type="ARBA" id="ARBA00022827"/>
    </source>
</evidence>
<dbReference type="PANTHER" id="PTHR42973">
    <property type="entry name" value="BINDING OXIDOREDUCTASE, PUTATIVE (AFU_ORTHOLOGUE AFUA_1G17690)-RELATED"/>
    <property type="match status" value="1"/>
</dbReference>
<dbReference type="InterPro" id="IPR036318">
    <property type="entry name" value="FAD-bd_PCMH-like_sf"/>
</dbReference>
<evidence type="ECO:0000256" key="4">
    <source>
        <dbReference type="ARBA" id="ARBA00023002"/>
    </source>
</evidence>
<proteinExistence type="inferred from homology"/>
<accession>A0A0C2WQW0</accession>
<keyword evidence="2" id="KW-0285">Flavoprotein</keyword>
<dbReference type="AlphaFoldDB" id="A0A0C2WQW0"/>
<protein>
    <recommendedName>
        <fullName evidence="5">FAD-binding PCMH-type domain-containing protein</fullName>
    </recommendedName>
</protein>
<dbReference type="InterPro" id="IPR012951">
    <property type="entry name" value="BBE"/>
</dbReference>
<reference evidence="6 7" key="1">
    <citation type="submission" date="2014-04" db="EMBL/GenBank/DDBJ databases">
        <title>Evolutionary Origins and Diversification of the Mycorrhizal Mutualists.</title>
        <authorList>
            <consortium name="DOE Joint Genome Institute"/>
            <consortium name="Mycorrhizal Genomics Consortium"/>
            <person name="Kohler A."/>
            <person name="Kuo A."/>
            <person name="Nagy L.G."/>
            <person name="Floudas D."/>
            <person name="Copeland A."/>
            <person name="Barry K.W."/>
            <person name="Cichocki N."/>
            <person name="Veneault-Fourrey C."/>
            <person name="LaButti K."/>
            <person name="Lindquist E.A."/>
            <person name="Lipzen A."/>
            <person name="Lundell T."/>
            <person name="Morin E."/>
            <person name="Murat C."/>
            <person name="Riley R."/>
            <person name="Ohm R."/>
            <person name="Sun H."/>
            <person name="Tunlid A."/>
            <person name="Henrissat B."/>
            <person name="Grigoriev I.V."/>
            <person name="Hibbett D.S."/>
            <person name="Martin F."/>
        </authorList>
    </citation>
    <scope>NUCLEOTIDE SEQUENCE [LARGE SCALE GENOMIC DNA]</scope>
    <source>
        <strain evidence="6 7">Koide BX008</strain>
    </source>
</reference>
<gene>
    <name evidence="6" type="ORF">M378DRAFT_85489</name>
</gene>
<organism evidence="6 7">
    <name type="scientific">Amanita muscaria (strain Koide BX008)</name>
    <dbReference type="NCBI Taxonomy" id="946122"/>
    <lineage>
        <taxon>Eukaryota</taxon>
        <taxon>Fungi</taxon>
        <taxon>Dikarya</taxon>
        <taxon>Basidiomycota</taxon>
        <taxon>Agaricomycotina</taxon>
        <taxon>Agaricomycetes</taxon>
        <taxon>Agaricomycetidae</taxon>
        <taxon>Agaricales</taxon>
        <taxon>Pluteineae</taxon>
        <taxon>Amanitaceae</taxon>
        <taxon>Amanita</taxon>
    </lineage>
</organism>
<dbReference type="InParanoid" id="A0A0C2WQW0"/>
<dbReference type="InterPro" id="IPR006094">
    <property type="entry name" value="Oxid_FAD_bind_N"/>
</dbReference>
<name>A0A0C2WQW0_AMAMK</name>
<dbReference type="PROSITE" id="PS51387">
    <property type="entry name" value="FAD_PCMH"/>
    <property type="match status" value="1"/>
</dbReference>
<comment type="similarity">
    <text evidence="1">Belongs to the oxygen-dependent FAD-linked oxidoreductase family.</text>
</comment>
<dbReference type="OrthoDB" id="2151789at2759"/>
<keyword evidence="4" id="KW-0560">Oxidoreductase</keyword>
<dbReference type="EMBL" id="KN818322">
    <property type="protein sequence ID" value="KIL59111.1"/>
    <property type="molecule type" value="Genomic_DNA"/>
</dbReference>
<dbReference type="InterPro" id="IPR050416">
    <property type="entry name" value="FAD-linked_Oxidoreductase"/>
</dbReference>
<dbReference type="Gene3D" id="3.30.465.10">
    <property type="match status" value="1"/>
</dbReference>